<organism evidence="2 3">
    <name type="scientific">Variovorax guangxiensis</name>
    <dbReference type="NCBI Taxonomy" id="1775474"/>
    <lineage>
        <taxon>Bacteria</taxon>
        <taxon>Pseudomonadati</taxon>
        <taxon>Pseudomonadota</taxon>
        <taxon>Betaproteobacteria</taxon>
        <taxon>Burkholderiales</taxon>
        <taxon>Comamonadaceae</taxon>
        <taxon>Variovorax</taxon>
    </lineage>
</organism>
<feature type="region of interest" description="Disordered" evidence="1">
    <location>
        <begin position="217"/>
        <end position="237"/>
    </location>
</feature>
<accession>A0A3S0ZPT3</accession>
<evidence type="ECO:0000256" key="1">
    <source>
        <dbReference type="SAM" id="MobiDB-lite"/>
    </source>
</evidence>
<sequence length="274" mass="30281">MARIRTIKPEFPHSESMGRVSRESRLCFILLWTIADDAGRLRGNSRMLASLLYPYDDDAKKHIDGWLDQLSSEGCVARYEVDGTAYLQILNWASHQKIDKPSPSKLPAFVESSRKLANPREPSALDQEGNGEEGSGSGDSAPPQCVEPPTLTLTLNDKSEHPVYPASIVEWQATYPGVNVPQQLREMKAWCTANPTNRKTKRGIEAFIVRWLSKEQDKSGQQPRFSSPVGVTVPGREGRDPALLKIEEDSKKAAPVPANILEKLHVLKGNGVSA</sequence>
<name>A0A3S0ZPT3_9BURK</name>
<evidence type="ECO:0000313" key="3">
    <source>
        <dbReference type="Proteomes" id="UP000281118"/>
    </source>
</evidence>
<evidence type="ECO:0000313" key="2">
    <source>
        <dbReference type="EMBL" id="RUR69053.1"/>
    </source>
</evidence>
<dbReference type="AlphaFoldDB" id="A0A3S0ZPT3"/>
<dbReference type="OrthoDB" id="5526813at2"/>
<feature type="region of interest" description="Disordered" evidence="1">
    <location>
        <begin position="114"/>
        <end position="157"/>
    </location>
</feature>
<dbReference type="EMBL" id="RXFT01000007">
    <property type="protein sequence ID" value="RUR69053.1"/>
    <property type="molecule type" value="Genomic_DNA"/>
</dbReference>
<dbReference type="Proteomes" id="UP000281118">
    <property type="component" value="Unassembled WGS sequence"/>
</dbReference>
<protein>
    <recommendedName>
        <fullName evidence="4">DnaT DNA-binding domain-containing protein</fullName>
    </recommendedName>
</protein>
<gene>
    <name evidence="2" type="ORF">EJP67_18505</name>
</gene>
<reference evidence="2 3" key="1">
    <citation type="submission" date="2018-12" db="EMBL/GenBank/DDBJ databases">
        <title>The genome sequences of Variovorax guangxiensis DSM 27352.</title>
        <authorList>
            <person name="Gao J."/>
            <person name="Sun J."/>
        </authorList>
    </citation>
    <scope>NUCLEOTIDE SEQUENCE [LARGE SCALE GENOMIC DNA]</scope>
    <source>
        <strain evidence="2 3">DSM 27352</strain>
    </source>
</reference>
<comment type="caution">
    <text evidence="2">The sequence shown here is derived from an EMBL/GenBank/DDBJ whole genome shotgun (WGS) entry which is preliminary data.</text>
</comment>
<evidence type="ECO:0008006" key="4">
    <source>
        <dbReference type="Google" id="ProtNLM"/>
    </source>
</evidence>
<proteinExistence type="predicted"/>
<dbReference type="RefSeq" id="WP_126023168.1">
    <property type="nucleotide sequence ID" value="NZ_RXFT01000007.1"/>
</dbReference>